<evidence type="ECO:0000256" key="2">
    <source>
        <dbReference type="SAM" id="MobiDB-lite"/>
    </source>
</evidence>
<accession>A0A178MYK4</accession>
<feature type="region of interest" description="Disordered" evidence="2">
    <location>
        <begin position="107"/>
        <end position="130"/>
    </location>
</feature>
<gene>
    <name evidence="3" type="ORF">A6A05_19520</name>
</gene>
<evidence type="ECO:0000313" key="4">
    <source>
        <dbReference type="Proteomes" id="UP000078543"/>
    </source>
</evidence>
<feature type="region of interest" description="Disordered" evidence="2">
    <location>
        <begin position="1"/>
        <end position="20"/>
    </location>
</feature>
<sequence>MYAANPKGNPRSRTKSGQETATLVSQVASMADAVFAAGYGAFRKLVSSPDDEAALAAELAAEIAAAEKLIAEANEAEKRALAAGANAKQAIKLAAAAKRRAKAALDLQHSTESKLSATRARKRKEAAANV</sequence>
<protein>
    <submittedName>
        <fullName evidence="3">Uncharacterized protein</fullName>
    </submittedName>
</protein>
<dbReference type="EMBL" id="LWQU01000078">
    <property type="protein sequence ID" value="OAN57447.1"/>
    <property type="molecule type" value="Genomic_DNA"/>
</dbReference>
<organism evidence="3 4">
    <name type="scientific">Magnetospirillum moscoviense</name>
    <dbReference type="NCBI Taxonomy" id="1437059"/>
    <lineage>
        <taxon>Bacteria</taxon>
        <taxon>Pseudomonadati</taxon>
        <taxon>Pseudomonadota</taxon>
        <taxon>Alphaproteobacteria</taxon>
        <taxon>Rhodospirillales</taxon>
        <taxon>Rhodospirillaceae</taxon>
        <taxon>Magnetospirillum</taxon>
    </lineage>
</organism>
<evidence type="ECO:0000256" key="1">
    <source>
        <dbReference type="SAM" id="Coils"/>
    </source>
</evidence>
<name>A0A178MYK4_9PROT</name>
<proteinExistence type="predicted"/>
<reference evidence="3 4" key="1">
    <citation type="submission" date="2016-04" db="EMBL/GenBank/DDBJ databases">
        <title>Draft genome sequence of freshwater magnetotactic bacteria Magnetospirillum marisnigri SP-1 and Magnetospirillum moscoviense BB-1.</title>
        <authorList>
            <person name="Koziaeva V."/>
            <person name="Dziuba M.V."/>
            <person name="Ivanov T.M."/>
            <person name="Kuznetsov B."/>
            <person name="Grouzdev D.S."/>
        </authorList>
    </citation>
    <scope>NUCLEOTIDE SEQUENCE [LARGE SCALE GENOMIC DNA]</scope>
    <source>
        <strain evidence="3 4">BB-1</strain>
    </source>
</reference>
<dbReference type="OrthoDB" id="7366683at2"/>
<evidence type="ECO:0000313" key="3">
    <source>
        <dbReference type="EMBL" id="OAN57447.1"/>
    </source>
</evidence>
<keyword evidence="4" id="KW-1185">Reference proteome</keyword>
<dbReference type="AlphaFoldDB" id="A0A178MYK4"/>
<comment type="caution">
    <text evidence="3">The sequence shown here is derived from an EMBL/GenBank/DDBJ whole genome shotgun (WGS) entry which is preliminary data.</text>
</comment>
<dbReference type="Proteomes" id="UP000078543">
    <property type="component" value="Unassembled WGS sequence"/>
</dbReference>
<keyword evidence="1" id="KW-0175">Coiled coil</keyword>
<feature type="coiled-coil region" evidence="1">
    <location>
        <begin position="56"/>
        <end position="86"/>
    </location>
</feature>